<dbReference type="EMBL" id="EU076545">
    <property type="protein sequence ID" value="ABX51880.1"/>
    <property type="molecule type" value="Genomic_DNA"/>
</dbReference>
<feature type="transmembrane region" description="Helical" evidence="1">
    <location>
        <begin position="213"/>
        <end position="234"/>
    </location>
</feature>
<feature type="transmembrane region" description="Helical" evidence="1">
    <location>
        <begin position="365"/>
        <end position="382"/>
    </location>
</feature>
<keyword evidence="1" id="KW-0472">Membrane</keyword>
<feature type="transmembrane region" description="Helical" evidence="1">
    <location>
        <begin position="165"/>
        <end position="182"/>
    </location>
</feature>
<evidence type="ECO:0000256" key="1">
    <source>
        <dbReference type="SAM" id="Phobius"/>
    </source>
</evidence>
<feature type="transmembrane region" description="Helical" evidence="1">
    <location>
        <begin position="254"/>
        <end position="273"/>
    </location>
</feature>
<sequence length="426" mass="49675">MFYLFVVSLFFGSCLDYYIWRKITPSMISVIGIYVILFIHAAIGESLGFLPVESNVYFFITTFYVVGLFASLSCAFGMSFLSKGIVLNTRVTDKYYGLKIRKNIINITVVVSLICCFFIYKGWSEVGSFVSDDFEGTLTYGIAGHFFAILVALIPFLLKAYYSKRTKSVFLLLVFVLVLLFMKQVKYWVMIPLVWMFWYSIVAGYIKLSIRKFLFISLVLAFLLVSLFFSVYFMKVFFREGSENVDYNTVLIEIMIHFFGYLYSGLLTFSVYISDGLYNAFIPSDILGLFSGPVNIINVILNDNLINLTLPKYFVVINKITGTTGNVPTLWGTLLLAGGYYAYVFYFFMFFCIYLLLWFAKRSQCFLIIYTFITSFLFFSWFDYYYYLLMPFEVTVLIFIFYTIFERKIKFRNITLFSGESYDETR</sequence>
<dbReference type="RefSeq" id="WP_029039277.1">
    <property type="nucleotide sequence ID" value="NZ_CP104108.1"/>
</dbReference>
<dbReference type="AlphaFoldDB" id="A9Y3F0"/>
<feature type="transmembrane region" description="Helical" evidence="1">
    <location>
        <begin position="340"/>
        <end position="358"/>
    </location>
</feature>
<keyword evidence="1" id="KW-1133">Transmembrane helix</keyword>
<keyword evidence="1" id="KW-0812">Transmembrane</keyword>
<dbReference type="InterPro" id="IPR045918">
    <property type="entry name" value="DUF6337"/>
</dbReference>
<gene>
    <name evidence="2" type="primary">wzy</name>
</gene>
<dbReference type="STRING" id="28141.CSK29544_02505"/>
<organism evidence="2">
    <name type="scientific">Cronobacter sakazakii</name>
    <name type="common">Enterobacter sakazakii</name>
    <dbReference type="NCBI Taxonomy" id="28141"/>
    <lineage>
        <taxon>Bacteria</taxon>
        <taxon>Pseudomonadati</taxon>
        <taxon>Pseudomonadota</taxon>
        <taxon>Gammaproteobacteria</taxon>
        <taxon>Enterobacterales</taxon>
        <taxon>Enterobacteriaceae</taxon>
        <taxon>Cronobacter</taxon>
    </lineage>
</organism>
<feature type="transmembrane region" description="Helical" evidence="1">
    <location>
        <begin position="280"/>
        <end position="301"/>
    </location>
</feature>
<accession>A9Y3F0</accession>
<protein>
    <submittedName>
        <fullName evidence="2">O-antigen polymerase</fullName>
    </submittedName>
</protein>
<dbReference type="KEGG" id="csj:CSK29544_02505"/>
<feature type="transmembrane region" description="Helical" evidence="1">
    <location>
        <begin position="56"/>
        <end position="82"/>
    </location>
</feature>
<evidence type="ECO:0000313" key="2">
    <source>
        <dbReference type="EMBL" id="ABX51880.1"/>
    </source>
</evidence>
<feature type="transmembrane region" description="Helical" evidence="1">
    <location>
        <begin position="188"/>
        <end position="206"/>
    </location>
</feature>
<dbReference type="Pfam" id="PF19863">
    <property type="entry name" value="DUF6337"/>
    <property type="match status" value="1"/>
</dbReference>
<name>A9Y3F0_CROSK</name>
<feature type="transmembrane region" description="Helical" evidence="1">
    <location>
        <begin position="140"/>
        <end position="158"/>
    </location>
</feature>
<feature type="transmembrane region" description="Helical" evidence="1">
    <location>
        <begin position="27"/>
        <end position="50"/>
    </location>
</feature>
<reference evidence="2" key="1">
    <citation type="journal article" date="2008" name="Appl. Environ. Microbiol.">
        <title>Molecular analysis of the Enterobacter sakazakii O-antigen gene locus.</title>
        <authorList>
            <person name="Mullane N."/>
            <person name="O'Gaora P."/>
            <person name="Nally J.E."/>
            <person name="Iversen C."/>
            <person name="Whyte P."/>
            <person name="Wall P.G."/>
            <person name="Fanning S."/>
        </authorList>
    </citation>
    <scope>NUCLEOTIDE SEQUENCE</scope>
    <source>
        <strain evidence="2">NCTC 11467</strain>
    </source>
</reference>
<feature type="transmembrane region" description="Helical" evidence="1">
    <location>
        <begin position="388"/>
        <end position="405"/>
    </location>
</feature>
<proteinExistence type="predicted"/>
<feature type="transmembrane region" description="Helical" evidence="1">
    <location>
        <begin position="103"/>
        <end position="120"/>
    </location>
</feature>